<dbReference type="Proteomes" id="UP001497644">
    <property type="component" value="Chromosome 10"/>
</dbReference>
<sequence length="88" mass="9639">MSITKDALPRCNVTDTNWRAISGYVVGCTIATRVSPSSCPFGRIGIHKVLYKAGTSLNAFTALKFDVLRYSAIIHIQILNVAVQFHPC</sequence>
<name>A0AAV2N6K2_9HYME</name>
<accession>A0AAV2N6K2</accession>
<protein>
    <submittedName>
        <fullName evidence="1">Uncharacterized protein</fullName>
    </submittedName>
</protein>
<keyword evidence="2" id="KW-1185">Reference proteome</keyword>
<evidence type="ECO:0000313" key="2">
    <source>
        <dbReference type="Proteomes" id="UP001497644"/>
    </source>
</evidence>
<dbReference type="AlphaFoldDB" id="A0AAV2N6K2"/>
<gene>
    <name evidence="1" type="ORF">LPLAT_LOCUS1330</name>
</gene>
<evidence type="ECO:0000313" key="1">
    <source>
        <dbReference type="EMBL" id="CAL1674775.1"/>
    </source>
</evidence>
<reference evidence="1" key="1">
    <citation type="submission" date="2024-04" db="EMBL/GenBank/DDBJ databases">
        <authorList>
            <consortium name="Molecular Ecology Group"/>
        </authorList>
    </citation>
    <scope>NUCLEOTIDE SEQUENCE</scope>
</reference>
<dbReference type="EMBL" id="OZ034833">
    <property type="protein sequence ID" value="CAL1674775.1"/>
    <property type="molecule type" value="Genomic_DNA"/>
</dbReference>
<proteinExistence type="predicted"/>
<organism evidence="1 2">
    <name type="scientific">Lasius platythorax</name>
    <dbReference type="NCBI Taxonomy" id="488582"/>
    <lineage>
        <taxon>Eukaryota</taxon>
        <taxon>Metazoa</taxon>
        <taxon>Ecdysozoa</taxon>
        <taxon>Arthropoda</taxon>
        <taxon>Hexapoda</taxon>
        <taxon>Insecta</taxon>
        <taxon>Pterygota</taxon>
        <taxon>Neoptera</taxon>
        <taxon>Endopterygota</taxon>
        <taxon>Hymenoptera</taxon>
        <taxon>Apocrita</taxon>
        <taxon>Aculeata</taxon>
        <taxon>Formicoidea</taxon>
        <taxon>Formicidae</taxon>
        <taxon>Formicinae</taxon>
        <taxon>Lasius</taxon>
        <taxon>Lasius</taxon>
    </lineage>
</organism>